<feature type="binding site" evidence="10">
    <location>
        <begin position="89"/>
        <end position="90"/>
    </location>
    <ligand>
        <name>NAD(+)</name>
        <dbReference type="ChEBI" id="CHEBI:57540"/>
    </ligand>
</feature>
<dbReference type="Proteomes" id="UP000578697">
    <property type="component" value="Unassembled WGS sequence"/>
</dbReference>
<dbReference type="InterPro" id="IPR013839">
    <property type="entry name" value="DNAligase_adenylation"/>
</dbReference>
<dbReference type="InterPro" id="IPR004150">
    <property type="entry name" value="NAD_DNA_ligase_OB"/>
</dbReference>
<keyword evidence="6 10" id="KW-0862">Zinc</keyword>
<evidence type="ECO:0000259" key="11">
    <source>
        <dbReference type="PROSITE" id="PS50172"/>
    </source>
</evidence>
<evidence type="ECO:0000256" key="6">
    <source>
        <dbReference type="ARBA" id="ARBA00022833"/>
    </source>
</evidence>
<keyword evidence="14" id="KW-1185">Reference proteome</keyword>
<feature type="active site" description="N6-AMP-lysine intermediate" evidence="10">
    <location>
        <position position="116"/>
    </location>
</feature>
<evidence type="ECO:0000313" key="13">
    <source>
        <dbReference type="EMBL" id="QOS39836.1"/>
    </source>
</evidence>
<feature type="binding site" evidence="10">
    <location>
        <begin position="48"/>
        <end position="52"/>
    </location>
    <ligand>
        <name>NAD(+)</name>
        <dbReference type="ChEBI" id="CHEBI:57540"/>
    </ligand>
</feature>
<proteinExistence type="inferred from homology"/>
<accession>A0A840SEW9</accession>
<keyword evidence="7 10" id="KW-0520">NAD</keyword>
<dbReference type="EC" id="6.5.1.2" evidence="10"/>
<dbReference type="CDD" id="cd17748">
    <property type="entry name" value="BRCT_DNA_ligase_like"/>
    <property type="match status" value="1"/>
</dbReference>
<dbReference type="GO" id="GO:0003911">
    <property type="term" value="F:DNA ligase (NAD+) activity"/>
    <property type="evidence" value="ECO:0007669"/>
    <property type="project" value="UniProtKB-UniRule"/>
</dbReference>
<gene>
    <name evidence="10 13" type="primary">ligA</name>
    <name evidence="13" type="ORF">DYE49_04960</name>
    <name evidence="12" type="ORF">HNP77_000820</name>
</gene>
<evidence type="ECO:0000256" key="4">
    <source>
        <dbReference type="ARBA" id="ARBA00022723"/>
    </source>
</evidence>
<reference evidence="12 14" key="2">
    <citation type="submission" date="2020-08" db="EMBL/GenBank/DDBJ databases">
        <title>Genomic Encyclopedia of Type Strains, Phase IV (KMG-IV): sequencing the most valuable type-strain genomes for metagenomic binning, comparative biology and taxonomic classification.</title>
        <authorList>
            <person name="Goeker M."/>
        </authorList>
    </citation>
    <scope>NUCLEOTIDE SEQUENCE [LARGE SCALE GENOMIC DNA]</scope>
    <source>
        <strain evidence="12 14">DSM 103679</strain>
    </source>
</reference>
<keyword evidence="8 10" id="KW-0234">DNA repair</keyword>
<feature type="binding site" evidence="10">
    <location>
        <position position="412"/>
    </location>
    <ligand>
        <name>Zn(2+)</name>
        <dbReference type="ChEBI" id="CHEBI:29105"/>
    </ligand>
</feature>
<dbReference type="SMART" id="SM00292">
    <property type="entry name" value="BRCT"/>
    <property type="match status" value="1"/>
</dbReference>
<dbReference type="HAMAP" id="MF_01588">
    <property type="entry name" value="DNA_ligase_A"/>
    <property type="match status" value="1"/>
</dbReference>
<dbReference type="GO" id="GO:0006281">
    <property type="term" value="P:DNA repair"/>
    <property type="evidence" value="ECO:0007669"/>
    <property type="project" value="UniProtKB-KW"/>
</dbReference>
<comment type="cofactor">
    <cofactor evidence="10">
        <name>Mg(2+)</name>
        <dbReference type="ChEBI" id="CHEBI:18420"/>
    </cofactor>
    <cofactor evidence="10">
        <name>Mn(2+)</name>
        <dbReference type="ChEBI" id="CHEBI:29035"/>
    </cofactor>
</comment>
<dbReference type="Pfam" id="PF03120">
    <property type="entry name" value="OB_DNA_ligase"/>
    <property type="match status" value="1"/>
</dbReference>
<feature type="binding site" evidence="10">
    <location>
        <position position="282"/>
    </location>
    <ligand>
        <name>NAD(+)</name>
        <dbReference type="ChEBI" id="CHEBI:57540"/>
    </ligand>
</feature>
<dbReference type="Pfam" id="PF00533">
    <property type="entry name" value="BRCT"/>
    <property type="match status" value="1"/>
</dbReference>
<keyword evidence="3 10" id="KW-0235">DNA replication</keyword>
<evidence type="ECO:0000256" key="8">
    <source>
        <dbReference type="ARBA" id="ARBA00023204"/>
    </source>
</evidence>
<dbReference type="PROSITE" id="PS50172">
    <property type="entry name" value="BRCT"/>
    <property type="match status" value="1"/>
</dbReference>
<evidence type="ECO:0000313" key="12">
    <source>
        <dbReference type="EMBL" id="MBB5218476.1"/>
    </source>
</evidence>
<evidence type="ECO:0000313" key="15">
    <source>
        <dbReference type="Proteomes" id="UP000593591"/>
    </source>
</evidence>
<dbReference type="GO" id="GO:0046872">
    <property type="term" value="F:metal ion binding"/>
    <property type="evidence" value="ECO:0007669"/>
    <property type="project" value="UniProtKB-KW"/>
</dbReference>
<dbReference type="InterPro" id="IPR010994">
    <property type="entry name" value="RuvA_2-like"/>
</dbReference>
<dbReference type="PIRSF" id="PIRSF001604">
    <property type="entry name" value="LigA"/>
    <property type="match status" value="1"/>
</dbReference>
<evidence type="ECO:0000256" key="5">
    <source>
        <dbReference type="ARBA" id="ARBA00022763"/>
    </source>
</evidence>
<dbReference type="SUPFAM" id="SSF52113">
    <property type="entry name" value="BRCT domain"/>
    <property type="match status" value="1"/>
</dbReference>
<dbReference type="InterPro" id="IPR013840">
    <property type="entry name" value="DNAligase_N"/>
</dbReference>
<comment type="similarity">
    <text evidence="10">Belongs to the NAD-dependent DNA ligase family. LigA subfamily.</text>
</comment>
<dbReference type="Proteomes" id="UP000593591">
    <property type="component" value="Chromosome"/>
</dbReference>
<dbReference type="NCBIfam" id="TIGR00575">
    <property type="entry name" value="dnlj"/>
    <property type="match status" value="1"/>
</dbReference>
<dbReference type="GO" id="GO:0006260">
    <property type="term" value="P:DNA replication"/>
    <property type="evidence" value="ECO:0007669"/>
    <property type="project" value="UniProtKB-KW"/>
</dbReference>
<dbReference type="EMBL" id="CP031517">
    <property type="protein sequence ID" value="QOS39836.1"/>
    <property type="molecule type" value="Genomic_DNA"/>
</dbReference>
<dbReference type="SUPFAM" id="SSF50249">
    <property type="entry name" value="Nucleic acid-binding proteins"/>
    <property type="match status" value="1"/>
</dbReference>
<dbReference type="AlphaFoldDB" id="A0A840SEW9"/>
<evidence type="ECO:0000256" key="10">
    <source>
        <dbReference type="HAMAP-Rule" id="MF_01588"/>
    </source>
</evidence>
<dbReference type="InterPro" id="IPR001357">
    <property type="entry name" value="BRCT_dom"/>
</dbReference>
<dbReference type="SMART" id="SM00532">
    <property type="entry name" value="LIGANc"/>
    <property type="match status" value="1"/>
</dbReference>
<evidence type="ECO:0000313" key="14">
    <source>
        <dbReference type="Proteomes" id="UP000578697"/>
    </source>
</evidence>
<comment type="function">
    <text evidence="1 10">DNA ligase that catalyzes the formation of phosphodiester linkages between 5'-phosphoryl and 3'-hydroxyl groups in double-stranded DNA using NAD as a coenzyme and as the energy source for the reaction. It is essential for DNA replication and repair of damaged DNA.</text>
</comment>
<dbReference type="InterPro" id="IPR001679">
    <property type="entry name" value="DNA_ligase"/>
</dbReference>
<dbReference type="EMBL" id="JACHFR010000001">
    <property type="protein sequence ID" value="MBB5218476.1"/>
    <property type="molecule type" value="Genomic_DNA"/>
</dbReference>
<dbReference type="Gene3D" id="1.10.287.610">
    <property type="entry name" value="Helix hairpin bin"/>
    <property type="match status" value="1"/>
</dbReference>
<evidence type="ECO:0000256" key="7">
    <source>
        <dbReference type="ARBA" id="ARBA00023027"/>
    </source>
</evidence>
<reference evidence="13 15" key="1">
    <citation type="submission" date="2018-08" db="EMBL/GenBank/DDBJ databases">
        <title>The first complete genome of Treponema rectale (CHPAT), a commensal spirochete of the bovine rectum.</title>
        <authorList>
            <person name="Staton G.J."/>
            <person name="Clegg S.R."/>
            <person name="Carter S.D."/>
            <person name="Radford A.D."/>
            <person name="Darby A."/>
            <person name="Hall N."/>
            <person name="Birtles R.J."/>
            <person name="Evans N.J."/>
        </authorList>
    </citation>
    <scope>NUCLEOTIDE SEQUENCE [LARGE SCALE GENOMIC DNA]</scope>
    <source>
        <strain evidence="13 15">CHPA</strain>
    </source>
</reference>
<dbReference type="InterPro" id="IPR012340">
    <property type="entry name" value="NA-bd_OB-fold"/>
</dbReference>
<dbReference type="KEGG" id="trc:DYE49_04960"/>
<keyword evidence="10" id="KW-0460">Magnesium</keyword>
<dbReference type="Pfam" id="PF14520">
    <property type="entry name" value="HHH_5"/>
    <property type="match status" value="1"/>
</dbReference>
<comment type="catalytic activity">
    <reaction evidence="9 10">
        <text>NAD(+) + (deoxyribonucleotide)n-3'-hydroxyl + 5'-phospho-(deoxyribonucleotide)m = (deoxyribonucleotide)n+m + AMP + beta-nicotinamide D-nucleotide.</text>
        <dbReference type="EC" id="6.5.1.2"/>
    </reaction>
</comment>
<feature type="binding site" evidence="10">
    <location>
        <position position="396"/>
    </location>
    <ligand>
        <name>Zn(2+)</name>
        <dbReference type="ChEBI" id="CHEBI:29105"/>
    </ligand>
</feature>
<evidence type="ECO:0000256" key="2">
    <source>
        <dbReference type="ARBA" id="ARBA00022598"/>
    </source>
</evidence>
<feature type="binding site" evidence="10">
    <location>
        <position position="114"/>
    </location>
    <ligand>
        <name>NAD(+)</name>
        <dbReference type="ChEBI" id="CHEBI:57540"/>
    </ligand>
</feature>
<keyword evidence="5 10" id="KW-0227">DNA damage</keyword>
<dbReference type="SUPFAM" id="SSF47781">
    <property type="entry name" value="RuvA domain 2-like"/>
    <property type="match status" value="1"/>
</dbReference>
<evidence type="ECO:0000256" key="1">
    <source>
        <dbReference type="ARBA" id="ARBA00004067"/>
    </source>
</evidence>
<dbReference type="Gene3D" id="1.10.150.20">
    <property type="entry name" value="5' to 3' exonuclease, C-terminal subdomain"/>
    <property type="match status" value="2"/>
</dbReference>
<feature type="binding site" evidence="10">
    <location>
        <position position="176"/>
    </location>
    <ligand>
        <name>NAD(+)</name>
        <dbReference type="ChEBI" id="CHEBI:57540"/>
    </ligand>
</feature>
<dbReference type="Gene3D" id="3.40.50.10190">
    <property type="entry name" value="BRCT domain"/>
    <property type="match status" value="1"/>
</dbReference>
<keyword evidence="2 10" id="KW-0436">Ligase</keyword>
<evidence type="ECO:0000256" key="3">
    <source>
        <dbReference type="ARBA" id="ARBA00022705"/>
    </source>
</evidence>
<dbReference type="InterPro" id="IPR036420">
    <property type="entry name" value="BRCT_dom_sf"/>
</dbReference>
<dbReference type="Pfam" id="PF01653">
    <property type="entry name" value="DNA_ligase_aden"/>
    <property type="match status" value="1"/>
</dbReference>
<dbReference type="Gene3D" id="3.30.470.30">
    <property type="entry name" value="DNA ligase/mRNA capping enzyme"/>
    <property type="match status" value="1"/>
</dbReference>
<dbReference type="Gene3D" id="2.40.50.140">
    <property type="entry name" value="Nucleic acid-binding proteins"/>
    <property type="match status" value="1"/>
</dbReference>
<feature type="domain" description="BRCT" evidence="11">
    <location>
        <begin position="578"/>
        <end position="658"/>
    </location>
</feature>
<evidence type="ECO:0000256" key="9">
    <source>
        <dbReference type="ARBA" id="ARBA00034005"/>
    </source>
</evidence>
<name>A0A840SEW9_9SPIR</name>
<feature type="binding site" evidence="10">
    <location>
        <position position="417"/>
    </location>
    <ligand>
        <name>Zn(2+)</name>
        <dbReference type="ChEBI" id="CHEBI:29105"/>
    </ligand>
</feature>
<dbReference type="NCBIfam" id="NF005932">
    <property type="entry name" value="PRK07956.1"/>
    <property type="match status" value="1"/>
</dbReference>
<feature type="binding site" evidence="10">
    <location>
        <position position="137"/>
    </location>
    <ligand>
        <name>NAD(+)</name>
        <dbReference type="ChEBI" id="CHEBI:57540"/>
    </ligand>
</feature>
<feature type="binding site" evidence="10">
    <location>
        <position position="399"/>
    </location>
    <ligand>
        <name>Zn(2+)</name>
        <dbReference type="ChEBI" id="CHEBI:29105"/>
    </ligand>
</feature>
<keyword evidence="4 10" id="KW-0479">Metal-binding</keyword>
<organism evidence="12 14">
    <name type="scientific">Treponema rectale</name>
    <dbReference type="NCBI Taxonomy" id="744512"/>
    <lineage>
        <taxon>Bacteria</taxon>
        <taxon>Pseudomonadati</taxon>
        <taxon>Spirochaetota</taxon>
        <taxon>Spirochaetia</taxon>
        <taxon>Spirochaetales</taxon>
        <taxon>Treponemataceae</taxon>
        <taxon>Treponema</taxon>
    </lineage>
</organism>
<feature type="binding site" evidence="10">
    <location>
        <position position="303"/>
    </location>
    <ligand>
        <name>NAD(+)</name>
        <dbReference type="ChEBI" id="CHEBI:57540"/>
    </ligand>
</feature>
<protein>
    <recommendedName>
        <fullName evidence="10">DNA ligase</fullName>
        <ecNumber evidence="10">6.5.1.2</ecNumber>
    </recommendedName>
    <alternativeName>
        <fullName evidence="10">Polydeoxyribonucleotide synthase [NAD(+)]</fullName>
    </alternativeName>
</protein>
<dbReference type="SUPFAM" id="SSF56091">
    <property type="entry name" value="DNA ligase/mRNA capping enzyme, catalytic domain"/>
    <property type="match status" value="1"/>
</dbReference>
<sequence>MDLFDMEQAVSENERIKRERSSVRIAELEKLILRYQKSYYNGEGEISDAEFDRLWDELKVLDPANPILHRVGQDSGNFQKAPHVMPMGSQEKAADPEQFLEWVKKHEYSEYLVEYKLDGASLELQYNGGTLLRAVTRGDGTTGDVITENAVKMKGVLKQLSGVPSAAAFTGGIRGEVIMTHTVHKSLYSDKANCRNAANGLMKRKDGEGSENLTLIVYDVWATEGEQPFKDEEEKLLWLKECGFNVVPLKICSSAQEVIDYRSSVMEERKNLDYDIDGLVIKERTVNHEDASRDRPDRQIAFKFSLEEAVSVVRDVEWNENGATYTPVAVFDPVDLNGTTVQRASLANPNNIRSLGLMIGSHVVVVKRGEIIPKIEAVLKNDGTAVTFPVRYPEKCAVCGSVLQDEGTRLFCPNKECPKKVLHRLLKWVDVCDIRDLGETLVTQLFNSGLVKSISDIYRLDEEKLTPYFLNEESISLEKKSLGAKKVAASIQSHRKLSLSQFVAGFDIEGIGETVVEKLVDAGYSTLEKLFAAGEDEISSVYGFAEVMASSFCKGLKECSEEMRNLVSSETIVLTEGEKSGRLAGMSFCFTGELVTMKRADAQNLVKQNGGSVKSSVVKGLSYLVTNDTSSGSSKNVKAASLGIPVITEKEFLELIQK</sequence>
<keyword evidence="10" id="KW-0464">Manganese</keyword>